<accession>A0A0P0Y106</accession>
<dbReference type="EMBL" id="AP014967">
    <property type="protein sequence ID" value="BAT13551.1"/>
    <property type="molecule type" value="Genomic_DNA"/>
</dbReference>
<dbReference type="PaxDb" id="39947-A0A0P0Y106"/>
<reference evidence="2" key="1">
    <citation type="journal article" date="2005" name="Nature">
        <title>The map-based sequence of the rice genome.</title>
        <authorList>
            <consortium name="International rice genome sequencing project (IRGSP)"/>
            <person name="Matsumoto T."/>
            <person name="Wu J."/>
            <person name="Kanamori H."/>
            <person name="Katayose Y."/>
            <person name="Fujisawa M."/>
            <person name="Namiki N."/>
            <person name="Mizuno H."/>
            <person name="Yamamoto K."/>
            <person name="Antonio B.A."/>
            <person name="Baba T."/>
            <person name="Sakata K."/>
            <person name="Nagamura Y."/>
            <person name="Aoki H."/>
            <person name="Arikawa K."/>
            <person name="Arita K."/>
            <person name="Bito T."/>
            <person name="Chiden Y."/>
            <person name="Fujitsuka N."/>
            <person name="Fukunaka R."/>
            <person name="Hamada M."/>
            <person name="Harada C."/>
            <person name="Hayashi A."/>
            <person name="Hijishita S."/>
            <person name="Honda M."/>
            <person name="Hosokawa S."/>
            <person name="Ichikawa Y."/>
            <person name="Idonuma A."/>
            <person name="Iijima M."/>
            <person name="Ikeda M."/>
            <person name="Ikeno M."/>
            <person name="Ito K."/>
            <person name="Ito S."/>
            <person name="Ito T."/>
            <person name="Ito Y."/>
            <person name="Ito Y."/>
            <person name="Iwabuchi A."/>
            <person name="Kamiya K."/>
            <person name="Karasawa W."/>
            <person name="Kurita K."/>
            <person name="Katagiri S."/>
            <person name="Kikuta A."/>
            <person name="Kobayashi H."/>
            <person name="Kobayashi N."/>
            <person name="Machita K."/>
            <person name="Maehara T."/>
            <person name="Masukawa M."/>
            <person name="Mizubayashi T."/>
            <person name="Mukai Y."/>
            <person name="Nagasaki H."/>
            <person name="Nagata Y."/>
            <person name="Naito S."/>
            <person name="Nakashima M."/>
            <person name="Nakama Y."/>
            <person name="Nakamichi Y."/>
            <person name="Nakamura M."/>
            <person name="Meguro A."/>
            <person name="Negishi M."/>
            <person name="Ohta I."/>
            <person name="Ohta T."/>
            <person name="Okamoto M."/>
            <person name="Ono N."/>
            <person name="Saji S."/>
            <person name="Sakaguchi M."/>
            <person name="Sakai K."/>
            <person name="Shibata M."/>
            <person name="Shimokawa T."/>
            <person name="Song J."/>
            <person name="Takazaki Y."/>
            <person name="Terasawa K."/>
            <person name="Tsugane M."/>
            <person name="Tsuji K."/>
            <person name="Ueda S."/>
            <person name="Waki K."/>
            <person name="Yamagata H."/>
            <person name="Yamamoto M."/>
            <person name="Yamamoto S."/>
            <person name="Yamane H."/>
            <person name="Yoshiki S."/>
            <person name="Yoshihara R."/>
            <person name="Yukawa K."/>
            <person name="Zhong H."/>
            <person name="Yano M."/>
            <person name="Yuan Q."/>
            <person name="Ouyang S."/>
            <person name="Liu J."/>
            <person name="Jones K.M."/>
            <person name="Gansberger K."/>
            <person name="Moffat K."/>
            <person name="Hill J."/>
            <person name="Bera J."/>
            <person name="Fadrosh D."/>
            <person name="Jin S."/>
            <person name="Johri S."/>
            <person name="Kim M."/>
            <person name="Overton L."/>
            <person name="Reardon M."/>
            <person name="Tsitrin T."/>
            <person name="Vuong H."/>
            <person name="Weaver B."/>
            <person name="Ciecko A."/>
            <person name="Tallon L."/>
            <person name="Jackson J."/>
            <person name="Pai G."/>
            <person name="Aken S.V."/>
            <person name="Utterback T."/>
            <person name="Reidmuller S."/>
            <person name="Feldblyum T."/>
            <person name="Hsiao J."/>
            <person name="Zismann V."/>
            <person name="Iobst S."/>
            <person name="de Vazeille A.R."/>
            <person name="Buell C.R."/>
            <person name="Ying K."/>
            <person name="Li Y."/>
            <person name="Lu T."/>
            <person name="Huang Y."/>
            <person name="Zhao Q."/>
            <person name="Feng Q."/>
            <person name="Zhang L."/>
            <person name="Zhu J."/>
            <person name="Weng Q."/>
            <person name="Mu J."/>
            <person name="Lu Y."/>
            <person name="Fan D."/>
            <person name="Liu Y."/>
            <person name="Guan J."/>
            <person name="Zhang Y."/>
            <person name="Yu S."/>
            <person name="Liu X."/>
            <person name="Zhang Y."/>
            <person name="Hong G."/>
            <person name="Han B."/>
            <person name="Choisne N."/>
            <person name="Demange N."/>
            <person name="Orjeda G."/>
            <person name="Samain S."/>
            <person name="Cattolico L."/>
            <person name="Pelletier E."/>
            <person name="Couloux A."/>
            <person name="Segurens B."/>
            <person name="Wincker P."/>
            <person name="D'Hont A."/>
            <person name="Scarpelli C."/>
            <person name="Weissenbach J."/>
            <person name="Salanoubat M."/>
            <person name="Quetier F."/>
            <person name="Yu Y."/>
            <person name="Kim H.R."/>
            <person name="Rambo T."/>
            <person name="Currie J."/>
            <person name="Collura K."/>
            <person name="Luo M."/>
            <person name="Yang T."/>
            <person name="Ammiraju J.S.S."/>
            <person name="Engler F."/>
            <person name="Soderlund C."/>
            <person name="Wing R.A."/>
            <person name="Palmer L.E."/>
            <person name="de la Bastide M."/>
            <person name="Spiegel L."/>
            <person name="Nascimento L."/>
            <person name="Zutavern T."/>
            <person name="O'Shaughnessy A."/>
            <person name="Dike S."/>
            <person name="Dedhia N."/>
            <person name="Preston R."/>
            <person name="Balija V."/>
            <person name="McCombie W.R."/>
            <person name="Chow T."/>
            <person name="Chen H."/>
            <person name="Chung M."/>
            <person name="Chen C."/>
            <person name="Shaw J."/>
            <person name="Wu H."/>
            <person name="Hsiao K."/>
            <person name="Chao Y."/>
            <person name="Chu M."/>
            <person name="Cheng C."/>
            <person name="Hour A."/>
            <person name="Lee P."/>
            <person name="Lin S."/>
            <person name="Lin Y."/>
            <person name="Liou J."/>
            <person name="Liu S."/>
            <person name="Hsing Y."/>
            <person name="Raghuvanshi S."/>
            <person name="Mohanty A."/>
            <person name="Bharti A.K."/>
            <person name="Gaur A."/>
            <person name="Gupta V."/>
            <person name="Kumar D."/>
            <person name="Ravi V."/>
            <person name="Vij S."/>
            <person name="Kapur A."/>
            <person name="Khurana P."/>
            <person name="Khurana P."/>
            <person name="Khurana J.P."/>
            <person name="Tyagi A.K."/>
            <person name="Gaikwad K."/>
            <person name="Singh A."/>
            <person name="Dalal V."/>
            <person name="Srivastava S."/>
            <person name="Dixit A."/>
            <person name="Pal A.K."/>
            <person name="Ghazi I.A."/>
            <person name="Yadav M."/>
            <person name="Pandit A."/>
            <person name="Bhargava A."/>
            <person name="Sureshbabu K."/>
            <person name="Batra K."/>
            <person name="Sharma T.R."/>
            <person name="Mohapatra T."/>
            <person name="Singh N.K."/>
            <person name="Messing J."/>
            <person name="Nelson A.B."/>
            <person name="Fuks G."/>
            <person name="Kavchok S."/>
            <person name="Keizer G."/>
            <person name="Linton E."/>
            <person name="Llaca V."/>
            <person name="Song R."/>
            <person name="Tanyolac B."/>
            <person name="Young S."/>
            <person name="Ho-Il K."/>
            <person name="Hahn J.H."/>
            <person name="Sangsakoo G."/>
            <person name="Vanavichit A."/>
            <person name="de Mattos Luiz.A.T."/>
            <person name="Zimmer P.D."/>
            <person name="Malone G."/>
            <person name="Dellagostin O."/>
            <person name="de Oliveira A.C."/>
            <person name="Bevan M."/>
            <person name="Bancroft I."/>
            <person name="Minx P."/>
            <person name="Cordum H."/>
            <person name="Wilson R."/>
            <person name="Cheng Z."/>
            <person name="Jin W."/>
            <person name="Jiang J."/>
            <person name="Leong S.A."/>
            <person name="Iwama H."/>
            <person name="Gojobori T."/>
            <person name="Itoh T."/>
            <person name="Niimura Y."/>
            <person name="Fujii Y."/>
            <person name="Habara T."/>
            <person name="Sakai H."/>
            <person name="Sato Y."/>
            <person name="Wilson G."/>
            <person name="Kumar K."/>
            <person name="McCouch S."/>
            <person name="Juretic N."/>
            <person name="Hoen D."/>
            <person name="Wright S."/>
            <person name="Bruskiewich R."/>
            <person name="Bureau T."/>
            <person name="Miyao A."/>
            <person name="Hirochika H."/>
            <person name="Nishikawa T."/>
            <person name="Kadowaki K."/>
            <person name="Sugiura M."/>
            <person name="Burr B."/>
            <person name="Sasaki T."/>
        </authorList>
    </citation>
    <scope>NUCLEOTIDE SEQUENCE [LARGE SCALE GENOMIC DNA]</scope>
    <source>
        <strain evidence="2">cv. Nipponbare</strain>
    </source>
</reference>
<reference evidence="1 2" key="3">
    <citation type="journal article" date="2013" name="Rice">
        <title>Improvement of the Oryza sativa Nipponbare reference genome using next generation sequence and optical map data.</title>
        <authorList>
            <person name="Kawahara Y."/>
            <person name="de la Bastide M."/>
            <person name="Hamilton J.P."/>
            <person name="Kanamori H."/>
            <person name="McCombie W.R."/>
            <person name="Ouyang S."/>
            <person name="Schwartz D.C."/>
            <person name="Tanaka T."/>
            <person name="Wu J."/>
            <person name="Zhou S."/>
            <person name="Childs K.L."/>
            <person name="Davidson R.M."/>
            <person name="Lin H."/>
            <person name="Quesada-Ocampo L."/>
            <person name="Vaillancourt B."/>
            <person name="Sakai H."/>
            <person name="Lee S.S."/>
            <person name="Kim J."/>
            <person name="Numa H."/>
            <person name="Itoh T."/>
            <person name="Buell C.R."/>
            <person name="Matsumoto T."/>
        </authorList>
    </citation>
    <scope>NUCLEOTIDE SEQUENCE [LARGE SCALE GENOMIC DNA]</scope>
    <source>
        <strain evidence="2">cv. Nipponbare</strain>
    </source>
</reference>
<proteinExistence type="predicted"/>
<dbReference type="Proteomes" id="UP000059680">
    <property type="component" value="Chromosome 11"/>
</dbReference>
<dbReference type="InParanoid" id="A0A0P0Y106"/>
<name>A0A0P0Y106_ORYSJ</name>
<protein>
    <submittedName>
        <fullName evidence="1">Os11g0269366 protein</fullName>
    </submittedName>
</protein>
<sequence length="95" mass="9847">MTASPSPSLAAGLQDLGGAAFFALSPRSPVAISSPPRAPCRQIRSPCGWGPQDLDAPHAPIAASFSLYPKVAGHRLSAAPRSLVPDLVSRWSETT</sequence>
<reference evidence="1 2" key="2">
    <citation type="journal article" date="2013" name="Plant Cell Physiol.">
        <title>Rice Annotation Project Database (RAP-DB): an integrative and interactive database for rice genomics.</title>
        <authorList>
            <person name="Sakai H."/>
            <person name="Lee S.S."/>
            <person name="Tanaka T."/>
            <person name="Numa H."/>
            <person name="Kim J."/>
            <person name="Kawahara Y."/>
            <person name="Wakimoto H."/>
            <person name="Yang C.C."/>
            <person name="Iwamoto M."/>
            <person name="Abe T."/>
            <person name="Yamada Y."/>
            <person name="Muto A."/>
            <person name="Inokuchi H."/>
            <person name="Ikemura T."/>
            <person name="Matsumoto T."/>
            <person name="Sasaki T."/>
            <person name="Itoh T."/>
        </authorList>
    </citation>
    <scope>NUCLEOTIDE SEQUENCE [LARGE SCALE GENOMIC DNA]</scope>
    <source>
        <strain evidence="2">cv. Nipponbare</strain>
    </source>
</reference>
<dbReference type="AlphaFoldDB" id="A0A0P0Y106"/>
<gene>
    <name evidence="1" type="ordered locus">Os11g0269366</name>
    <name evidence="1" type="ORF">OSNPB_110269366</name>
</gene>
<evidence type="ECO:0000313" key="1">
    <source>
        <dbReference type="EMBL" id="BAT13551.1"/>
    </source>
</evidence>
<organism evidence="1 2">
    <name type="scientific">Oryza sativa subsp. japonica</name>
    <name type="common">Rice</name>
    <dbReference type="NCBI Taxonomy" id="39947"/>
    <lineage>
        <taxon>Eukaryota</taxon>
        <taxon>Viridiplantae</taxon>
        <taxon>Streptophyta</taxon>
        <taxon>Embryophyta</taxon>
        <taxon>Tracheophyta</taxon>
        <taxon>Spermatophyta</taxon>
        <taxon>Magnoliopsida</taxon>
        <taxon>Liliopsida</taxon>
        <taxon>Poales</taxon>
        <taxon>Poaceae</taxon>
        <taxon>BOP clade</taxon>
        <taxon>Oryzoideae</taxon>
        <taxon>Oryzeae</taxon>
        <taxon>Oryzinae</taxon>
        <taxon>Oryza</taxon>
        <taxon>Oryza sativa</taxon>
    </lineage>
</organism>
<keyword evidence="2" id="KW-1185">Reference proteome</keyword>
<evidence type="ECO:0000313" key="2">
    <source>
        <dbReference type="Proteomes" id="UP000059680"/>
    </source>
</evidence>